<feature type="transmembrane region" description="Helical" evidence="1">
    <location>
        <begin position="54"/>
        <end position="74"/>
    </location>
</feature>
<proteinExistence type="predicted"/>
<organism evidence="2">
    <name type="scientific">Trypanosoma congolense (strain IL3000)</name>
    <dbReference type="NCBI Taxonomy" id="1068625"/>
    <lineage>
        <taxon>Eukaryota</taxon>
        <taxon>Discoba</taxon>
        <taxon>Euglenozoa</taxon>
        <taxon>Kinetoplastea</taxon>
        <taxon>Metakinetoplastina</taxon>
        <taxon>Trypanosomatida</taxon>
        <taxon>Trypanosomatidae</taxon>
        <taxon>Trypanosoma</taxon>
        <taxon>Nannomonas</taxon>
    </lineage>
</organism>
<keyword evidence="1" id="KW-0472">Membrane</keyword>
<sequence length="138" mass="15899">MEHGVTVAHGWEWWRLDQGALGLALGRSPQYILPPKLPFLLLSSPLYQFFSHRVLPTLVFLTSMHIYKYVYIYFPLFPRTQNPPASPLILFLFSLSYIFFGGFPMSMNFLPAVRHVPCFLTFFSLLSPPPPLIHMSIP</sequence>
<dbReference type="AlphaFoldDB" id="G0UN37"/>
<protein>
    <submittedName>
        <fullName evidence="2">Uncharacterized protein</fullName>
    </submittedName>
</protein>
<gene>
    <name evidence="2" type="ORF">TCIL3000_6_230</name>
</gene>
<dbReference type="EMBL" id="HE575319">
    <property type="protein sequence ID" value="CCC90797.1"/>
    <property type="molecule type" value="Genomic_DNA"/>
</dbReference>
<feature type="transmembrane region" description="Helical" evidence="1">
    <location>
        <begin position="86"/>
        <end position="105"/>
    </location>
</feature>
<accession>G0UN37</accession>
<reference evidence="2" key="1">
    <citation type="journal article" date="2012" name="Proc. Natl. Acad. Sci. U.S.A.">
        <title>Antigenic diversity is generated by distinct evolutionary mechanisms in African trypanosome species.</title>
        <authorList>
            <person name="Jackson A.P."/>
            <person name="Berry A."/>
            <person name="Aslett M."/>
            <person name="Allison H.C."/>
            <person name="Burton P."/>
            <person name="Vavrova-Anderson J."/>
            <person name="Brown R."/>
            <person name="Browne H."/>
            <person name="Corton N."/>
            <person name="Hauser H."/>
            <person name="Gamble J."/>
            <person name="Gilderthorp R."/>
            <person name="Marcello L."/>
            <person name="McQuillan J."/>
            <person name="Otto T.D."/>
            <person name="Quail M.A."/>
            <person name="Sanders M.J."/>
            <person name="van Tonder A."/>
            <person name="Ginger M.L."/>
            <person name="Field M.C."/>
            <person name="Barry J.D."/>
            <person name="Hertz-Fowler C."/>
            <person name="Berriman M."/>
        </authorList>
    </citation>
    <scope>NUCLEOTIDE SEQUENCE</scope>
    <source>
        <strain evidence="2">IL3000</strain>
    </source>
</reference>
<name>G0UN37_TRYCI</name>
<evidence type="ECO:0000313" key="2">
    <source>
        <dbReference type="EMBL" id="CCC90797.1"/>
    </source>
</evidence>
<keyword evidence="1" id="KW-0812">Transmembrane</keyword>
<keyword evidence="1" id="KW-1133">Transmembrane helix</keyword>
<evidence type="ECO:0000256" key="1">
    <source>
        <dbReference type="SAM" id="Phobius"/>
    </source>
</evidence>